<reference evidence="3 4" key="1">
    <citation type="submission" date="2022-05" db="EMBL/GenBank/DDBJ databases">
        <title>Novel Pseudomonas spp. Isolated from a Rainbow Trout Aquaculture Facility.</title>
        <authorList>
            <person name="Testerman T."/>
            <person name="Graf J."/>
        </authorList>
    </citation>
    <scope>NUCLEOTIDE SEQUENCE [LARGE SCALE GENOMIC DNA]</scope>
    <source>
        <strain evidence="3 4">ID681</strain>
    </source>
</reference>
<organism evidence="3 4">
    <name type="scientific">Pseudomonas fontis</name>
    <dbReference type="NCBI Taxonomy" id="2942633"/>
    <lineage>
        <taxon>Bacteria</taxon>
        <taxon>Pseudomonadati</taxon>
        <taxon>Pseudomonadota</taxon>
        <taxon>Gammaproteobacteria</taxon>
        <taxon>Pseudomonadales</taxon>
        <taxon>Pseudomonadaceae</taxon>
        <taxon>Pseudomonas</taxon>
    </lineage>
</organism>
<evidence type="ECO:0000313" key="3">
    <source>
        <dbReference type="EMBL" id="MDD0991256.1"/>
    </source>
</evidence>
<feature type="compositionally biased region" description="Polar residues" evidence="1">
    <location>
        <begin position="45"/>
        <end position="70"/>
    </location>
</feature>
<accession>A0ABT5NSW7</accession>
<keyword evidence="4" id="KW-1185">Reference proteome</keyword>
<evidence type="ECO:0000313" key="4">
    <source>
        <dbReference type="Proteomes" id="UP001148203"/>
    </source>
</evidence>
<evidence type="ECO:0000256" key="1">
    <source>
        <dbReference type="SAM" id="MobiDB-lite"/>
    </source>
</evidence>
<comment type="caution">
    <text evidence="3">The sequence shown here is derived from an EMBL/GenBank/DDBJ whole genome shotgun (WGS) entry which is preliminary data.</text>
</comment>
<sequence>MSNSMGFASIFVLSSVLLSPLAMAEESQAFVARNASIQHEREVFAQQSQDHAKASEQTASQNSQSADKDS</sequence>
<keyword evidence="2" id="KW-0732">Signal</keyword>
<proteinExistence type="predicted"/>
<protein>
    <recommendedName>
        <fullName evidence="5">Secreted protein</fullName>
    </recommendedName>
</protein>
<feature type="region of interest" description="Disordered" evidence="1">
    <location>
        <begin position="41"/>
        <end position="70"/>
    </location>
</feature>
<evidence type="ECO:0000256" key="2">
    <source>
        <dbReference type="SAM" id="SignalP"/>
    </source>
</evidence>
<name>A0ABT5NSW7_9PSED</name>
<dbReference type="EMBL" id="JAMDGY010000027">
    <property type="protein sequence ID" value="MDD0991256.1"/>
    <property type="molecule type" value="Genomic_DNA"/>
</dbReference>
<evidence type="ECO:0008006" key="5">
    <source>
        <dbReference type="Google" id="ProtNLM"/>
    </source>
</evidence>
<dbReference type="Proteomes" id="UP001148203">
    <property type="component" value="Unassembled WGS sequence"/>
</dbReference>
<feature type="chain" id="PRO_5047255841" description="Secreted protein" evidence="2">
    <location>
        <begin position="25"/>
        <end position="70"/>
    </location>
</feature>
<gene>
    <name evidence="3" type="ORF">M5G11_11980</name>
</gene>
<feature type="signal peptide" evidence="2">
    <location>
        <begin position="1"/>
        <end position="24"/>
    </location>
</feature>
<dbReference type="RefSeq" id="WP_273911658.1">
    <property type="nucleotide sequence ID" value="NZ_JAMDGX010000043.1"/>
</dbReference>